<dbReference type="PANTHER" id="PTHR43867">
    <property type="entry name" value="CELLULOSE SYNTHASE CATALYTIC SUBUNIT A [UDP-FORMING]"/>
    <property type="match status" value="1"/>
</dbReference>
<dbReference type="Proteomes" id="UP000195766">
    <property type="component" value="Unassembled WGS sequence"/>
</dbReference>
<protein>
    <submittedName>
        <fullName evidence="8">Glycosyl transferase, group 2 family protein</fullName>
    </submittedName>
</protein>
<dbReference type="Gene3D" id="3.90.550.10">
    <property type="entry name" value="Spore Coat Polysaccharide Biosynthesis Protein SpsA, Chain A"/>
    <property type="match status" value="1"/>
</dbReference>
<keyword evidence="6 7" id="KW-0472">Membrane</keyword>
<reference evidence="8 9" key="1">
    <citation type="submission" date="2017-02" db="EMBL/GenBank/DDBJ databases">
        <authorList>
            <person name="Peterson S.W."/>
        </authorList>
    </citation>
    <scope>NUCLEOTIDE SEQUENCE [LARGE SCALE GENOMIC DNA]</scope>
    <source>
        <strain evidence="8 9">3F5N</strain>
    </source>
</reference>
<sequence length="473" mass="51729">MRRGTVARADGDALKSARITLTTRQTLGLTLIVTGVLAATTIAPLSGSVVLLSLQIGFMSLAAWRLFLLWNSRLQHLSDTPQICPDPSCPWPRYTIVSALYQETSVLPQLIERLSDIDYPRERLEGFLVLETDDAATIKVALDLPRPDWLQVLIVPPGAPKTKPRALNYALARCSGDLITIYDAEDDPDPLQLREAATRFIYEGESLACLQAPLRIRCRNKASASPFLDRQFAAEYAALFEVTLPAMSRLGLPFPLGGTSNHFRVPVLRALGGWDAWNVTEDADLGFRIWRAGYRLGVIQRPTYEPPPGPLPLWLPQRTRWLKGYLQTLAVHTRYKEGMGWRGWAALAVTVGAGVASAAIHAACAAWVFSVALTSIVAGRLPHFSPQGSIVLISGVIAAWLLKHRGARQAGASYGLGDMLASLAYWCLLSLAFAHAAIRLIFEPHHWDKTPHQAEPEPDIAMINGADAGRAAA</sequence>
<keyword evidence="5 7" id="KW-1133">Transmembrane helix</keyword>
<dbReference type="PANTHER" id="PTHR43867:SF2">
    <property type="entry name" value="CELLULOSE SYNTHASE CATALYTIC SUBUNIT A [UDP-FORMING]"/>
    <property type="match status" value="1"/>
</dbReference>
<dbReference type="Pfam" id="PF13641">
    <property type="entry name" value="Glyco_tranf_2_3"/>
    <property type="match status" value="1"/>
</dbReference>
<evidence type="ECO:0000256" key="2">
    <source>
        <dbReference type="ARBA" id="ARBA00022676"/>
    </source>
</evidence>
<keyword evidence="4 7" id="KW-0812">Transmembrane</keyword>
<evidence type="ECO:0000256" key="4">
    <source>
        <dbReference type="ARBA" id="ARBA00022692"/>
    </source>
</evidence>
<dbReference type="GO" id="GO:0016020">
    <property type="term" value="C:membrane"/>
    <property type="evidence" value="ECO:0007669"/>
    <property type="project" value="UniProtKB-SubCell"/>
</dbReference>
<evidence type="ECO:0000256" key="1">
    <source>
        <dbReference type="ARBA" id="ARBA00004141"/>
    </source>
</evidence>
<feature type="transmembrane region" description="Helical" evidence="7">
    <location>
        <begin position="423"/>
        <end position="442"/>
    </location>
</feature>
<keyword evidence="3 8" id="KW-0808">Transferase</keyword>
<feature type="transmembrane region" description="Helical" evidence="7">
    <location>
        <begin position="384"/>
        <end position="402"/>
    </location>
</feature>
<accession>A0A1R4FB34</accession>
<gene>
    <name evidence="8" type="ORF">FM111_03615</name>
</gene>
<evidence type="ECO:0000256" key="7">
    <source>
        <dbReference type="SAM" id="Phobius"/>
    </source>
</evidence>
<comment type="subcellular location">
    <subcellularLocation>
        <location evidence="1">Membrane</location>
        <topology evidence="1">Multi-pass membrane protein</topology>
    </subcellularLocation>
</comment>
<dbReference type="InterPro" id="IPR029044">
    <property type="entry name" value="Nucleotide-diphossugar_trans"/>
</dbReference>
<proteinExistence type="predicted"/>
<feature type="transmembrane region" description="Helical" evidence="7">
    <location>
        <begin position="49"/>
        <end position="68"/>
    </location>
</feature>
<evidence type="ECO:0000256" key="5">
    <source>
        <dbReference type="ARBA" id="ARBA00022989"/>
    </source>
</evidence>
<evidence type="ECO:0000313" key="9">
    <source>
        <dbReference type="Proteomes" id="UP000195766"/>
    </source>
</evidence>
<evidence type="ECO:0000256" key="6">
    <source>
        <dbReference type="ARBA" id="ARBA00023136"/>
    </source>
</evidence>
<feature type="transmembrane region" description="Helical" evidence="7">
    <location>
        <begin position="344"/>
        <end position="372"/>
    </location>
</feature>
<dbReference type="GO" id="GO:0016757">
    <property type="term" value="F:glycosyltransferase activity"/>
    <property type="evidence" value="ECO:0007669"/>
    <property type="project" value="UniProtKB-KW"/>
</dbReference>
<evidence type="ECO:0000256" key="3">
    <source>
        <dbReference type="ARBA" id="ARBA00022679"/>
    </source>
</evidence>
<dbReference type="InterPro" id="IPR050321">
    <property type="entry name" value="Glycosyltr_2/OpgH_subfam"/>
</dbReference>
<dbReference type="SUPFAM" id="SSF53448">
    <property type="entry name" value="Nucleotide-diphospho-sugar transferases"/>
    <property type="match status" value="1"/>
</dbReference>
<keyword evidence="2" id="KW-0328">Glycosyltransferase</keyword>
<dbReference type="AlphaFoldDB" id="A0A1R4FB34"/>
<organism evidence="8 9">
    <name type="scientific">Brevundimonas diminuta 3F5N</name>
    <dbReference type="NCBI Taxonomy" id="1255603"/>
    <lineage>
        <taxon>Bacteria</taxon>
        <taxon>Pseudomonadati</taxon>
        <taxon>Pseudomonadota</taxon>
        <taxon>Alphaproteobacteria</taxon>
        <taxon>Caulobacterales</taxon>
        <taxon>Caulobacteraceae</taxon>
        <taxon>Brevundimonas</taxon>
    </lineage>
</organism>
<dbReference type="EMBL" id="FUIE01000020">
    <property type="protein sequence ID" value="SJM53012.1"/>
    <property type="molecule type" value="Genomic_DNA"/>
</dbReference>
<evidence type="ECO:0000313" key="8">
    <source>
        <dbReference type="EMBL" id="SJM53012.1"/>
    </source>
</evidence>
<feature type="transmembrane region" description="Helical" evidence="7">
    <location>
        <begin position="21"/>
        <end position="43"/>
    </location>
</feature>
<name>A0A1R4FB34_BREDI</name>